<dbReference type="GO" id="GO:0043565">
    <property type="term" value="F:sequence-specific DNA binding"/>
    <property type="evidence" value="ECO:0007669"/>
    <property type="project" value="InterPro"/>
</dbReference>
<dbReference type="GO" id="GO:0003700">
    <property type="term" value="F:DNA-binding transcription factor activity"/>
    <property type="evidence" value="ECO:0007669"/>
    <property type="project" value="InterPro"/>
</dbReference>
<dbReference type="SUPFAM" id="SSF46689">
    <property type="entry name" value="Homeodomain-like"/>
    <property type="match status" value="1"/>
</dbReference>
<dbReference type="EMBL" id="QFPW01000048">
    <property type="protein sequence ID" value="PZQ45581.1"/>
    <property type="molecule type" value="Genomic_DNA"/>
</dbReference>
<dbReference type="Gene3D" id="2.60.120.10">
    <property type="entry name" value="Jelly Rolls"/>
    <property type="match status" value="1"/>
</dbReference>
<evidence type="ECO:0000259" key="4">
    <source>
        <dbReference type="PROSITE" id="PS01124"/>
    </source>
</evidence>
<dbReference type="InterPro" id="IPR037923">
    <property type="entry name" value="HTH-like"/>
</dbReference>
<dbReference type="InterPro" id="IPR003313">
    <property type="entry name" value="AraC-bd"/>
</dbReference>
<dbReference type="Pfam" id="PF02311">
    <property type="entry name" value="AraC_binding"/>
    <property type="match status" value="1"/>
</dbReference>
<dbReference type="InterPro" id="IPR014710">
    <property type="entry name" value="RmlC-like_jellyroll"/>
</dbReference>
<dbReference type="Pfam" id="PF12833">
    <property type="entry name" value="HTH_18"/>
    <property type="match status" value="1"/>
</dbReference>
<keyword evidence="3" id="KW-0804">Transcription</keyword>
<proteinExistence type="predicted"/>
<protein>
    <recommendedName>
        <fullName evidence="4">HTH araC/xylS-type domain-containing protein</fullName>
    </recommendedName>
</protein>
<dbReference type="AlphaFoldDB" id="A0A2W5MWA5"/>
<dbReference type="PROSITE" id="PS01124">
    <property type="entry name" value="HTH_ARAC_FAMILY_2"/>
    <property type="match status" value="1"/>
</dbReference>
<dbReference type="Gene3D" id="1.10.10.60">
    <property type="entry name" value="Homeodomain-like"/>
    <property type="match status" value="1"/>
</dbReference>
<keyword evidence="1" id="KW-0805">Transcription regulation</keyword>
<sequence>MKDKPDFVSVLAEVRRTGPGVALQINHVHDEIEFNLVVSGRGTYFLEDGQHDLVPGTLVWLLPGQPHRLIRSPDFDMWVVTAKPDMADPRMMEDVAGRPCRVLSTADAVALDRLLSHLSQDADEPRVYRPGLEYALRSAWHISMNGDGPARGPVHPAVARALAILRSSAETPRSGQLARMCGVTADYLGQLLLRDTGRGLVEWRNRARLERFHRAYPRSRDLLTAALEAGFGSYTQFHRVFQDLVGTTPGQWARSGAWVETVALPSQTAAMTGSDGESTRMIWYALSEAPQPAVSRWIAPAFARSFERAEGAGGAPRCPSGVTDYPDLRRFQGPLVDALDARDAKAAALLARAFAREDVFAAFAQTIGLYPIHPANLCDLMGTFYAATVIGATHAPLMTPAALVALVERTRAALAASGAFAGVDLERRGLAAASLVAHMHFLRGAWGAARASGDDAAALRVAQAARTGAITTLGIDPLTGRAAAAEPAAPRDCPRG</sequence>
<dbReference type="SUPFAM" id="SSF51215">
    <property type="entry name" value="Regulatory protein AraC"/>
    <property type="match status" value="1"/>
</dbReference>
<name>A0A2W5MWA5_RHOSU</name>
<dbReference type="PANTHER" id="PTHR46796">
    <property type="entry name" value="HTH-TYPE TRANSCRIPTIONAL ACTIVATOR RHAS-RELATED"/>
    <property type="match status" value="1"/>
</dbReference>
<evidence type="ECO:0000256" key="3">
    <source>
        <dbReference type="ARBA" id="ARBA00023163"/>
    </source>
</evidence>
<accession>A0A2W5MWA5</accession>
<dbReference type="Proteomes" id="UP000249185">
    <property type="component" value="Unassembled WGS sequence"/>
</dbReference>
<organism evidence="5 6">
    <name type="scientific">Rhodovulum sulfidophilum</name>
    <name type="common">Rhodobacter sulfidophilus</name>
    <dbReference type="NCBI Taxonomy" id="35806"/>
    <lineage>
        <taxon>Bacteria</taxon>
        <taxon>Pseudomonadati</taxon>
        <taxon>Pseudomonadota</taxon>
        <taxon>Alphaproteobacteria</taxon>
        <taxon>Rhodobacterales</taxon>
        <taxon>Paracoccaceae</taxon>
        <taxon>Rhodovulum</taxon>
    </lineage>
</organism>
<reference evidence="5 6" key="1">
    <citation type="submission" date="2017-08" db="EMBL/GenBank/DDBJ databases">
        <title>Infants hospitalized years apart are colonized by the same room-sourced microbial strains.</title>
        <authorList>
            <person name="Brooks B."/>
            <person name="Olm M.R."/>
            <person name="Firek B.A."/>
            <person name="Baker R."/>
            <person name="Thomas B.C."/>
            <person name="Morowitz M.J."/>
            <person name="Banfield J.F."/>
        </authorList>
    </citation>
    <scope>NUCLEOTIDE SEQUENCE [LARGE SCALE GENOMIC DNA]</scope>
    <source>
        <strain evidence="5">S2_005_002_R2_34</strain>
    </source>
</reference>
<evidence type="ECO:0000313" key="5">
    <source>
        <dbReference type="EMBL" id="PZQ45581.1"/>
    </source>
</evidence>
<evidence type="ECO:0000256" key="2">
    <source>
        <dbReference type="ARBA" id="ARBA00023125"/>
    </source>
</evidence>
<dbReference type="InterPro" id="IPR018060">
    <property type="entry name" value="HTH_AraC"/>
</dbReference>
<evidence type="ECO:0000256" key="1">
    <source>
        <dbReference type="ARBA" id="ARBA00023015"/>
    </source>
</evidence>
<evidence type="ECO:0000313" key="6">
    <source>
        <dbReference type="Proteomes" id="UP000249185"/>
    </source>
</evidence>
<keyword evidence="2" id="KW-0238">DNA-binding</keyword>
<comment type="caution">
    <text evidence="5">The sequence shown here is derived from an EMBL/GenBank/DDBJ whole genome shotgun (WGS) entry which is preliminary data.</text>
</comment>
<dbReference type="SMART" id="SM00342">
    <property type="entry name" value="HTH_ARAC"/>
    <property type="match status" value="1"/>
</dbReference>
<dbReference type="InterPro" id="IPR050204">
    <property type="entry name" value="AraC_XylS_family_regulators"/>
</dbReference>
<gene>
    <name evidence="5" type="ORF">DI556_22465</name>
</gene>
<dbReference type="InterPro" id="IPR009057">
    <property type="entry name" value="Homeodomain-like_sf"/>
</dbReference>
<feature type="domain" description="HTH araC/xylS-type" evidence="4">
    <location>
        <begin position="159"/>
        <end position="255"/>
    </location>
</feature>